<evidence type="ECO:0000313" key="1">
    <source>
        <dbReference type="EMBL" id="KAK3381434.1"/>
    </source>
</evidence>
<gene>
    <name evidence="1" type="ORF">B0H63DRAFT_204631</name>
</gene>
<organism evidence="1 2">
    <name type="scientific">Podospora didyma</name>
    <dbReference type="NCBI Taxonomy" id="330526"/>
    <lineage>
        <taxon>Eukaryota</taxon>
        <taxon>Fungi</taxon>
        <taxon>Dikarya</taxon>
        <taxon>Ascomycota</taxon>
        <taxon>Pezizomycotina</taxon>
        <taxon>Sordariomycetes</taxon>
        <taxon>Sordariomycetidae</taxon>
        <taxon>Sordariales</taxon>
        <taxon>Podosporaceae</taxon>
        <taxon>Podospora</taxon>
    </lineage>
</organism>
<dbReference type="Proteomes" id="UP001285441">
    <property type="component" value="Unassembled WGS sequence"/>
</dbReference>
<dbReference type="AlphaFoldDB" id="A0AAE0NHB2"/>
<dbReference type="EMBL" id="JAULSW010000005">
    <property type="protein sequence ID" value="KAK3381434.1"/>
    <property type="molecule type" value="Genomic_DNA"/>
</dbReference>
<comment type="caution">
    <text evidence="1">The sequence shown here is derived from an EMBL/GenBank/DDBJ whole genome shotgun (WGS) entry which is preliminary data.</text>
</comment>
<reference evidence="1" key="2">
    <citation type="submission" date="2023-06" db="EMBL/GenBank/DDBJ databases">
        <authorList>
            <consortium name="Lawrence Berkeley National Laboratory"/>
            <person name="Haridas S."/>
            <person name="Hensen N."/>
            <person name="Bonometti L."/>
            <person name="Westerberg I."/>
            <person name="Brannstrom I.O."/>
            <person name="Guillou S."/>
            <person name="Cros-Aarteil S."/>
            <person name="Calhoun S."/>
            <person name="Kuo A."/>
            <person name="Mondo S."/>
            <person name="Pangilinan J."/>
            <person name="Riley R."/>
            <person name="LaButti K."/>
            <person name="Andreopoulos B."/>
            <person name="Lipzen A."/>
            <person name="Chen C."/>
            <person name="Yanf M."/>
            <person name="Daum C."/>
            <person name="Ng V."/>
            <person name="Clum A."/>
            <person name="Steindorff A."/>
            <person name="Ohm R."/>
            <person name="Martin F."/>
            <person name="Silar P."/>
            <person name="Natvig D."/>
            <person name="Lalanne C."/>
            <person name="Gautier V."/>
            <person name="Ament-velasquez S.L."/>
            <person name="Kruys A."/>
            <person name="Hutchinson M.I."/>
            <person name="Powell A.J."/>
            <person name="Barry K."/>
            <person name="Miller A.N."/>
            <person name="Grigoriev I.V."/>
            <person name="Debuchy R."/>
            <person name="Gladieux P."/>
            <person name="Thoren M.H."/>
            <person name="Johannesson H."/>
        </authorList>
    </citation>
    <scope>NUCLEOTIDE SEQUENCE</scope>
    <source>
        <strain evidence="1">CBS 232.78</strain>
    </source>
</reference>
<sequence>MAFVQTAEKIRYHGHALLSDQMHHARPSAAKSGRLGKQCCARPLCCTPKMLWLLQLAKGSFECLKLMRPARQRQTTRFRYAVEFASFRYSIGRWAGRCCRMLMKFPVCRVRDSRASLARCSVVLDPVRLSVDGMALSQWRCCPPKREPARPFREHRRRDCAGDLHLFWELCRTRMRGKEAAPWLKTVEGMANQAIKSEERLPEPRQSIRQFCFVSADNEGVEV</sequence>
<proteinExistence type="predicted"/>
<keyword evidence="2" id="KW-1185">Reference proteome</keyword>
<accession>A0AAE0NHB2</accession>
<reference evidence="1" key="1">
    <citation type="journal article" date="2023" name="Mol. Phylogenet. Evol.">
        <title>Genome-scale phylogeny and comparative genomics of the fungal order Sordariales.</title>
        <authorList>
            <person name="Hensen N."/>
            <person name="Bonometti L."/>
            <person name="Westerberg I."/>
            <person name="Brannstrom I.O."/>
            <person name="Guillou S."/>
            <person name="Cros-Aarteil S."/>
            <person name="Calhoun S."/>
            <person name="Haridas S."/>
            <person name="Kuo A."/>
            <person name="Mondo S."/>
            <person name="Pangilinan J."/>
            <person name="Riley R."/>
            <person name="LaButti K."/>
            <person name="Andreopoulos B."/>
            <person name="Lipzen A."/>
            <person name="Chen C."/>
            <person name="Yan M."/>
            <person name="Daum C."/>
            <person name="Ng V."/>
            <person name="Clum A."/>
            <person name="Steindorff A."/>
            <person name="Ohm R.A."/>
            <person name="Martin F."/>
            <person name="Silar P."/>
            <person name="Natvig D.O."/>
            <person name="Lalanne C."/>
            <person name="Gautier V."/>
            <person name="Ament-Velasquez S.L."/>
            <person name="Kruys A."/>
            <person name="Hutchinson M.I."/>
            <person name="Powell A.J."/>
            <person name="Barry K."/>
            <person name="Miller A.N."/>
            <person name="Grigoriev I.V."/>
            <person name="Debuchy R."/>
            <person name="Gladieux P."/>
            <person name="Hiltunen Thoren M."/>
            <person name="Johannesson H."/>
        </authorList>
    </citation>
    <scope>NUCLEOTIDE SEQUENCE</scope>
    <source>
        <strain evidence="1">CBS 232.78</strain>
    </source>
</reference>
<protein>
    <submittedName>
        <fullName evidence="1">Uncharacterized protein</fullName>
    </submittedName>
</protein>
<name>A0AAE0NHB2_9PEZI</name>
<evidence type="ECO:0000313" key="2">
    <source>
        <dbReference type="Proteomes" id="UP001285441"/>
    </source>
</evidence>